<sequence length="136" mass="14941">MNPQFMSGELLVSLCFGLVVAIACFTICRMQAKRIVRLEIEVGQMRDKLNMLSDSGIGVGRKVVSIDQRLKAAELKQKELQTMDVQKVSYNEAARLLSLGAEVEDLVKACGLTRAEADLIKALYSSQSGAQKPARH</sequence>
<dbReference type="eggNOG" id="ENOG5033IPS">
    <property type="taxonomic scope" value="Bacteria"/>
</dbReference>
<proteinExistence type="predicted"/>
<dbReference type="EMBL" id="CP000155">
    <property type="protein sequence ID" value="ABC31839.1"/>
    <property type="molecule type" value="Genomic_DNA"/>
</dbReference>
<protein>
    <recommendedName>
        <fullName evidence="4">DUF2802 domain-containing protein</fullName>
    </recommendedName>
</protein>
<keyword evidence="1" id="KW-1133">Transmembrane helix</keyword>
<dbReference type="OrthoDB" id="7068231at2"/>
<dbReference type="Pfam" id="PF10975">
    <property type="entry name" value="DUF2802"/>
    <property type="match status" value="1"/>
</dbReference>
<dbReference type="HOGENOM" id="CLU_140401_2_0_6"/>
<accession>Q2SBY5</accession>
<keyword evidence="3" id="KW-1185">Reference proteome</keyword>
<dbReference type="Proteomes" id="UP000000238">
    <property type="component" value="Chromosome"/>
</dbReference>
<dbReference type="InterPro" id="IPR021244">
    <property type="entry name" value="DUF2802"/>
</dbReference>
<feature type="transmembrane region" description="Helical" evidence="1">
    <location>
        <begin position="6"/>
        <end position="28"/>
    </location>
</feature>
<evidence type="ECO:0000256" key="1">
    <source>
        <dbReference type="SAM" id="Phobius"/>
    </source>
</evidence>
<organism evidence="2 3">
    <name type="scientific">Hahella chejuensis (strain KCTC 2396)</name>
    <dbReference type="NCBI Taxonomy" id="349521"/>
    <lineage>
        <taxon>Bacteria</taxon>
        <taxon>Pseudomonadati</taxon>
        <taxon>Pseudomonadota</taxon>
        <taxon>Gammaproteobacteria</taxon>
        <taxon>Oceanospirillales</taxon>
        <taxon>Hahellaceae</taxon>
        <taxon>Hahella</taxon>
    </lineage>
</organism>
<reference evidence="2 3" key="1">
    <citation type="journal article" date="2005" name="Nucleic Acids Res.">
        <title>Genomic blueprint of Hahella chejuensis, a marine microbe producing an algicidal agent.</title>
        <authorList>
            <person name="Jeong H."/>
            <person name="Yim J.H."/>
            <person name="Lee C."/>
            <person name="Choi S.-H."/>
            <person name="Park Y.K."/>
            <person name="Yoon S.H."/>
            <person name="Hur C.-G."/>
            <person name="Kang H.-Y."/>
            <person name="Kim D."/>
            <person name="Lee H.H."/>
            <person name="Park K.H."/>
            <person name="Park S.-H."/>
            <person name="Park H.-S."/>
            <person name="Lee H.K."/>
            <person name="Oh T.K."/>
            <person name="Kim J.F."/>
        </authorList>
    </citation>
    <scope>NUCLEOTIDE SEQUENCE [LARGE SCALE GENOMIC DNA]</scope>
    <source>
        <strain evidence="2 3">KCTC 2396</strain>
    </source>
</reference>
<keyword evidence="1" id="KW-0812">Transmembrane</keyword>
<dbReference type="AlphaFoldDB" id="Q2SBY5"/>
<evidence type="ECO:0000313" key="2">
    <source>
        <dbReference type="EMBL" id="ABC31839.1"/>
    </source>
</evidence>
<keyword evidence="1" id="KW-0472">Membrane</keyword>
<dbReference type="KEGG" id="hch:HCH_05160"/>
<dbReference type="RefSeq" id="WP_011398904.1">
    <property type="nucleotide sequence ID" value="NC_007645.1"/>
</dbReference>
<gene>
    <name evidence="2" type="ordered locus">HCH_05160</name>
</gene>
<name>Q2SBY5_HAHCH</name>
<dbReference type="STRING" id="349521.HCH_05160"/>
<evidence type="ECO:0008006" key="4">
    <source>
        <dbReference type="Google" id="ProtNLM"/>
    </source>
</evidence>
<evidence type="ECO:0000313" key="3">
    <source>
        <dbReference type="Proteomes" id="UP000000238"/>
    </source>
</evidence>